<feature type="region of interest" description="Disordered" evidence="1">
    <location>
        <begin position="1392"/>
        <end position="1423"/>
    </location>
</feature>
<feature type="region of interest" description="Disordered" evidence="1">
    <location>
        <begin position="1514"/>
        <end position="1533"/>
    </location>
</feature>
<dbReference type="Gene3D" id="1.25.10.10">
    <property type="entry name" value="Leucine-rich Repeat Variant"/>
    <property type="match status" value="1"/>
</dbReference>
<dbReference type="InterPro" id="IPR011989">
    <property type="entry name" value="ARM-like"/>
</dbReference>
<feature type="compositionally biased region" description="Polar residues" evidence="1">
    <location>
        <begin position="409"/>
        <end position="425"/>
    </location>
</feature>
<feature type="compositionally biased region" description="Polar residues" evidence="1">
    <location>
        <begin position="1403"/>
        <end position="1423"/>
    </location>
</feature>
<feature type="compositionally biased region" description="Low complexity" evidence="1">
    <location>
        <begin position="435"/>
        <end position="453"/>
    </location>
</feature>
<accession>A0ABQ9X8W5</accession>
<dbReference type="EMBL" id="JARBJD010000164">
    <property type="protein sequence ID" value="KAK2949028.1"/>
    <property type="molecule type" value="Genomic_DNA"/>
</dbReference>
<organism evidence="2 3">
    <name type="scientific">Blattamonas nauphoetae</name>
    <dbReference type="NCBI Taxonomy" id="2049346"/>
    <lineage>
        <taxon>Eukaryota</taxon>
        <taxon>Metamonada</taxon>
        <taxon>Preaxostyla</taxon>
        <taxon>Oxymonadida</taxon>
        <taxon>Blattamonas</taxon>
    </lineage>
</organism>
<feature type="compositionally biased region" description="Low complexity" evidence="1">
    <location>
        <begin position="389"/>
        <end position="399"/>
    </location>
</feature>
<feature type="compositionally biased region" description="Acidic residues" evidence="1">
    <location>
        <begin position="1469"/>
        <end position="1487"/>
    </location>
</feature>
<reference evidence="2 3" key="1">
    <citation type="journal article" date="2022" name="bioRxiv">
        <title>Genomics of Preaxostyla Flagellates Illuminates Evolutionary Transitions and the Path Towards Mitochondrial Loss.</title>
        <authorList>
            <person name="Novak L.V.F."/>
            <person name="Treitli S.C."/>
            <person name="Pyrih J."/>
            <person name="Halakuc P."/>
            <person name="Pipaliya S.V."/>
            <person name="Vacek V."/>
            <person name="Brzon O."/>
            <person name="Soukal P."/>
            <person name="Eme L."/>
            <person name="Dacks J.B."/>
            <person name="Karnkowska A."/>
            <person name="Elias M."/>
            <person name="Hampl V."/>
        </authorList>
    </citation>
    <scope>NUCLEOTIDE SEQUENCE [LARGE SCALE GENOMIC DNA]</scope>
    <source>
        <strain evidence="2">NAU3</strain>
        <tissue evidence="2">Gut</tissue>
    </source>
</reference>
<comment type="caution">
    <text evidence="2">The sequence shown here is derived from an EMBL/GenBank/DDBJ whole genome shotgun (WGS) entry which is preliminary data.</text>
</comment>
<protein>
    <submittedName>
        <fullName evidence="2">Uncharacterized protein</fullName>
    </submittedName>
</protein>
<keyword evidence="3" id="KW-1185">Reference proteome</keyword>
<proteinExistence type="predicted"/>
<name>A0ABQ9X8W5_9EUKA</name>
<feature type="region of interest" description="Disordered" evidence="1">
    <location>
        <begin position="389"/>
        <end position="460"/>
    </location>
</feature>
<dbReference type="Proteomes" id="UP001281761">
    <property type="component" value="Unassembled WGS sequence"/>
</dbReference>
<evidence type="ECO:0000256" key="1">
    <source>
        <dbReference type="SAM" id="MobiDB-lite"/>
    </source>
</evidence>
<feature type="region of interest" description="Disordered" evidence="1">
    <location>
        <begin position="1465"/>
        <end position="1487"/>
    </location>
</feature>
<evidence type="ECO:0000313" key="2">
    <source>
        <dbReference type="EMBL" id="KAK2949028.1"/>
    </source>
</evidence>
<feature type="region of interest" description="Disordered" evidence="1">
    <location>
        <begin position="1627"/>
        <end position="1649"/>
    </location>
</feature>
<sequence length="2862" mass="318372">MISSQKRLNPVGVVNERFVHDVETKLRYLNPTNQKDISPLHPPPLPHLFTHYQPINLPNSVRVYFTSHLASLFGSVSHPNHNQQQATNAKEEPAQIQHVTLFHVFSLISTALSKNIEIHHALFILALVLKIIDTPTLMECFASATSPLPIILPYIPFILRTASILPNSVQLKAYDLSICSSYVMNLLLSPLSELSFTSKVMFPRLKANYNSMITTDIDGQLSLFFSPSFSNYVHYLVNPITFALSLSLASQSLDNLQLFVAIITSIFLHNSYSLSSKAPSTQNEHLFSLELQHLSALSSILVGFMNQIQIVGSSALSLLPSSLIFHFLTSLAICNRDSLRDISHIAPKSVQTMVDIIYTSIADHAHSTLFSLFFELMDVADSKDTLMPSLPPSLSHSPSATPPIATPPQNLSATVSPRSSLTQTAAPKAASGRASPSSTPRPQSRQSLAATTAPAPPAKPAPVPQAFSIMNVTNITKISPILASFLLQPASYKEYTGMVMTLYSELISTSEFSPAQTPFLLQLFSHLLFFLFPNPAAFTELPPHQAPALPSLSAIIADVAPLSFTYPSSSNPFFFDRTEEHPSALLIARSNPPVPTPSASLATPKKGSRSKAVSLSLGESTAPSSGARASHSLLPPLANPHQKNTHSSHCFLSSCRSQAGHLILTMLSHPKFRASLPLSMFSSKLEASTNPSILTIITNSLVWKNMSDATLLPQFIFSDHNPLASDDDGSDQYSSAKKLEYSAKQQKKEQFGDEWPSVGTDEEKIANLFPTLVISSQLALHLCRTGITPQQIKPEFHNKPQWEPPPFPSDNPKSGRAAFTPLSLPFLRYSVYFETLAILLERTIVAESDSAPVRSRKEKTRIALLQFIWSSILSQPKFTAHEEKVESAGHSRHGLTPLDGTTLAKLYVVGDPDRMLVLPTLHAIRVFFIASNALKTELSNMVKGCIYSICTLISFPSEHIKQVVTPSEDSQFIFFHRAATELLLSFFLGGDEILDPDATGSNWVLDIMRVELPLIQHSSLLTLIELGKRRPPEKFNEFWEPIFKQLLTKEQISKYTELDRSYAASLLSLFTRTCRSFDQIHNQLSSIINLLTLPSAPLQGAVFSLLISIAKRGERERGILISLRAHEWVAAGLRSEPDEIIFSSLQFFIIFLSSIYQSGQRGERAKGNNWVTYRDVKFRRECDKIIAMLFPICFYELLSLLSASTPLVSSVMPTHSRRVVALAAACISCFAEAGFGAAELLATESPSKSIKETGKYPCIRLMLSVFQSDGDPDLSKQESIQFLNDTKLSAPVSVARALSLFSRIDARVASVITQIVVEQMTNPSFSLTLKLLVQTERGANLANILRFISRMCSTKNRFRKICFSSGMMPLLLQIVSEPENWVFTEAEAMRQTLPKQRSHHSQSRSPLSLHSTTSTFPVPSGSPQLSAAAMLETEDPVSTLAKFSVPSSAWDDKPDSAFNRLFGKKEKEEEAEDGEAEPEEVPEIPENPEEDAIDQDAMMFDHEALHQLNTSMLRERERAEKEEEPESSTQSSLNPLPTAKWILLYAIKTIESMLDSTTIWPFLNYNPSKEENINDQTQGSLGTLLQKNHPWLLHKLQTEQYSAIQRALCKFMATLVSLTRLHPQPIPALPAPGATKAPPQLTPSPDDGRKGLAFLLLPPSADARFLPSLPPERPNPPLSFATQLLSESLTNHVNTLQSLIPYWQQLGASPPQTVVKGAEKHLTSLLDRERVLRELFEIYEQQNTKVTKEDLAEAIVRYPTFIPTCCTLFTSPLVSIHLRIAIAKLLVIVTDRYERLRIQIPEMCLSQITAISNISALAVANSPTVNALYIPCSRDAALYKRFYTLIRTDDNVAGVQHITEAMKRLSTCKESGAPEAYHQLYALQQALDRLYTPHGKYVVKEFAPVYRLCILCQLVSLNFSAGRGPFFRSDRVLYDIAFHSCSDEQSLMVKVLGGSAFVSTLSQKVPKTVIEAISFLVALHIMHNFSKRGFSFKQVRDFNLFPMYISLLRLPSPDSIVFDQNLSFMPNAEKCFLAASSIAHFCRTSAQNAQVVAEHPAFFPSILALLAVPAVRCESIMFTRPNHHLRLVLLFALFSVCTMHHAAILILITQYPSSFPIISSTLFTRRQHELSVYLVKDDPRLKVVPFASAYSPTVNLLKEGSLPSEQIFSSLSRIYALRLLSHMHIISFFNTMQLTGTVPRPQFEPAVLSSPHLHFFTKERTISRAHSLLSQNPSSTQSSSLQTANLTIEALRFCRVMDSLDSGTFSNKSSQPVLAFQLPKEHWPREPLSTAPFVNESQFGTLIQKGPRNQFNIHPDTLKQLPRFSPNVAYPQTYSNDPSKKNDTVMSYKDYEPYLNRRVQNYRLFINTLDKWLVQARQMKQSPNLDSLTWNILYRLTLDCENSEMLRTLLDLAQLPVDAGDQANQSKSRDGIELICNILTTAGATLEVLQVASDLMVMFAEGKGDKSTSLINYQDSTFYTRSDFHRKKIEVYAMVKIINLLSSPIPELKLNASRILLSLTDHNLGTIALDDPKAVATIASAVAEEDGELLDNLIWVIANAARINPRLKKQFCEHQIITQLVSKLEPLRTGSRGSNSVRPFVAAIACCVSNLVDHSSDNAREFFHSGGLELFLTIASRTQEVERTTMFFLLSAVRNSSRRLVEGDWKLLSHSVQSLNVSLLVQNVVSILVTMPPTTQEVDDAECNILSRAKSFDMLKTHFETIAVPDRLSVDWDYVKRNPNSPVCVILTHNATGSLEFGEEEETNISEQVVEREEDNETEKKGLFKPLVGRTASLNSAYSVRAGLLDLLEETLFNFSFFSSLTKTMAPVPPPAPSESFPYALEDVTKTRTAVFQSPFDVGKTM</sequence>
<feature type="compositionally biased region" description="Polar residues" evidence="1">
    <location>
        <begin position="611"/>
        <end position="624"/>
    </location>
</feature>
<gene>
    <name evidence="2" type="ORF">BLNAU_16028</name>
</gene>
<dbReference type="InterPro" id="IPR016024">
    <property type="entry name" value="ARM-type_fold"/>
</dbReference>
<dbReference type="SUPFAM" id="SSF48371">
    <property type="entry name" value="ARM repeat"/>
    <property type="match status" value="3"/>
</dbReference>
<evidence type="ECO:0000313" key="3">
    <source>
        <dbReference type="Proteomes" id="UP001281761"/>
    </source>
</evidence>
<feature type="region of interest" description="Disordered" evidence="1">
    <location>
        <begin position="588"/>
        <end position="641"/>
    </location>
</feature>